<keyword evidence="1" id="KW-0472">Membrane</keyword>
<name>A0A6G1KJG7_9PLEO</name>
<evidence type="ECO:0000313" key="3">
    <source>
        <dbReference type="Proteomes" id="UP000799428"/>
    </source>
</evidence>
<evidence type="ECO:0000256" key="1">
    <source>
        <dbReference type="SAM" id="Phobius"/>
    </source>
</evidence>
<reference evidence="2" key="1">
    <citation type="journal article" date="2020" name="Stud. Mycol.">
        <title>101 Dothideomycetes genomes: a test case for predicting lifestyles and emergence of pathogens.</title>
        <authorList>
            <person name="Haridas S."/>
            <person name="Albert R."/>
            <person name="Binder M."/>
            <person name="Bloem J."/>
            <person name="Labutti K."/>
            <person name="Salamov A."/>
            <person name="Andreopoulos B."/>
            <person name="Baker S."/>
            <person name="Barry K."/>
            <person name="Bills G."/>
            <person name="Bluhm B."/>
            <person name="Cannon C."/>
            <person name="Castanera R."/>
            <person name="Culley D."/>
            <person name="Daum C."/>
            <person name="Ezra D."/>
            <person name="Gonzalez J."/>
            <person name="Henrissat B."/>
            <person name="Kuo A."/>
            <person name="Liang C."/>
            <person name="Lipzen A."/>
            <person name="Lutzoni F."/>
            <person name="Magnuson J."/>
            <person name="Mondo S."/>
            <person name="Nolan M."/>
            <person name="Ohm R."/>
            <person name="Pangilinan J."/>
            <person name="Park H.-J."/>
            <person name="Ramirez L."/>
            <person name="Alfaro M."/>
            <person name="Sun H."/>
            <person name="Tritt A."/>
            <person name="Yoshinaga Y."/>
            <person name="Zwiers L.-H."/>
            <person name="Turgeon B."/>
            <person name="Goodwin S."/>
            <person name="Spatafora J."/>
            <person name="Crous P."/>
            <person name="Grigoriev I."/>
        </authorList>
    </citation>
    <scope>NUCLEOTIDE SEQUENCE</scope>
    <source>
        <strain evidence="2">CBS 279.74</strain>
    </source>
</reference>
<proteinExistence type="predicted"/>
<protein>
    <submittedName>
        <fullName evidence="2">Uncharacterized protein</fullName>
    </submittedName>
</protein>
<evidence type="ECO:0000313" key="2">
    <source>
        <dbReference type="EMBL" id="KAF2712989.1"/>
    </source>
</evidence>
<dbReference type="Proteomes" id="UP000799428">
    <property type="component" value="Unassembled WGS sequence"/>
</dbReference>
<sequence length="103" mass="11783">MFSHRLTMNYCCTTIMPSLARTLVAHSVLSVLCASFFSATIPIRFPFHHQLKSKQDIMPKHKSDVFAELSWATKTSMSESTICPGRIVAIRREGWIVYRHRLG</sequence>
<gene>
    <name evidence="2" type="ORF">K504DRAFT_127615</name>
</gene>
<dbReference type="EMBL" id="MU005765">
    <property type="protein sequence ID" value="KAF2712989.1"/>
    <property type="molecule type" value="Genomic_DNA"/>
</dbReference>
<keyword evidence="1" id="KW-0812">Transmembrane</keyword>
<keyword evidence="3" id="KW-1185">Reference proteome</keyword>
<feature type="transmembrane region" description="Helical" evidence="1">
    <location>
        <begin position="23"/>
        <end position="45"/>
    </location>
</feature>
<keyword evidence="1" id="KW-1133">Transmembrane helix</keyword>
<organism evidence="2 3">
    <name type="scientific">Pleomassaria siparia CBS 279.74</name>
    <dbReference type="NCBI Taxonomy" id="1314801"/>
    <lineage>
        <taxon>Eukaryota</taxon>
        <taxon>Fungi</taxon>
        <taxon>Dikarya</taxon>
        <taxon>Ascomycota</taxon>
        <taxon>Pezizomycotina</taxon>
        <taxon>Dothideomycetes</taxon>
        <taxon>Pleosporomycetidae</taxon>
        <taxon>Pleosporales</taxon>
        <taxon>Pleomassariaceae</taxon>
        <taxon>Pleomassaria</taxon>
    </lineage>
</organism>
<accession>A0A6G1KJG7</accession>
<dbReference type="AlphaFoldDB" id="A0A6G1KJG7"/>